<dbReference type="EMBL" id="QNRH01000002">
    <property type="protein sequence ID" value="RBO97471.1"/>
    <property type="molecule type" value="Genomic_DNA"/>
</dbReference>
<dbReference type="Proteomes" id="UP000252893">
    <property type="component" value="Unassembled WGS sequence"/>
</dbReference>
<proteinExistence type="predicted"/>
<feature type="binding site" evidence="2">
    <location>
        <position position="8"/>
    </location>
    <ligand>
        <name>Zn(2+)</name>
        <dbReference type="ChEBI" id="CHEBI:29105"/>
        <label>1</label>
    </ligand>
</feature>
<dbReference type="InterPro" id="IPR036177">
    <property type="entry name" value="Peptidase_M55_sf"/>
</dbReference>
<keyword evidence="3" id="KW-0378">Hydrolase</keyword>
<gene>
    <name evidence="3" type="ORF">DFR47_102253</name>
</gene>
<feature type="binding site" evidence="2">
    <location>
        <position position="60"/>
    </location>
    <ligand>
        <name>Zn(2+)</name>
        <dbReference type="ChEBI" id="CHEBI:29105"/>
        <label>2</label>
    </ligand>
</feature>
<comment type="caution">
    <text evidence="3">The sequence shown here is derived from an EMBL/GenBank/DDBJ whole genome shotgun (WGS) entry which is preliminary data.</text>
</comment>
<keyword evidence="3" id="KW-0645">Protease</keyword>
<keyword evidence="2" id="KW-0479">Metal-binding</keyword>
<name>A0A366E505_9HYPH</name>
<sequence length="273" mass="29519">MRVYICADIEGVAGVVTSEQGQPGNPEYERARRLMTEEVNAAIEGALAGGAKYILVNDSHGPMVNIIPEMLHPAAELILGRPKKFNMAAGLDESFDLLFFTGHHASAAQYGVLAHTTNGFAFRTIKLNGQIVGEPGFYGAYAGELGVPVALISGDDQTEQENRPFFPEAEFATVKTALGTRAARQVSVQNARTMIRDLAKKAVERKNELKVWKPFTGRIHAEFIMNSPLLADQMAIIPCAKRPDATTISFDCENVAEAVGWMGVLSGLAANVR</sequence>
<protein>
    <submittedName>
        <fullName evidence="3">D-aminopeptidase DppA</fullName>
    </submittedName>
</protein>
<feature type="binding site" evidence="2">
    <location>
        <position position="104"/>
    </location>
    <ligand>
        <name>Zn(2+)</name>
        <dbReference type="ChEBI" id="CHEBI:29105"/>
        <label>2</label>
    </ligand>
</feature>
<feature type="active site" description="Nucleophile" evidence="1">
    <location>
        <position position="115"/>
    </location>
</feature>
<dbReference type="InterPro" id="IPR007035">
    <property type="entry name" value="Peptidase_M55"/>
</dbReference>
<dbReference type="AlphaFoldDB" id="A0A366E505"/>
<dbReference type="OrthoDB" id="9785420at2"/>
<accession>A0A366E505</accession>
<feature type="binding site" evidence="2">
    <location>
        <position position="8"/>
    </location>
    <ligand>
        <name>Zn(2+)</name>
        <dbReference type="ChEBI" id="CHEBI:29105"/>
        <label>2</label>
    </ligand>
</feature>
<dbReference type="RefSeq" id="WP_113943483.1">
    <property type="nucleotide sequence ID" value="NZ_JBHEEG010000002.1"/>
</dbReference>
<organism evidence="3 4">
    <name type="scientific">Pseudochrobactrum asaccharolyticum</name>
    <dbReference type="NCBI Taxonomy" id="354351"/>
    <lineage>
        <taxon>Bacteria</taxon>
        <taxon>Pseudomonadati</taxon>
        <taxon>Pseudomonadota</taxon>
        <taxon>Alphaproteobacteria</taxon>
        <taxon>Hyphomicrobiales</taxon>
        <taxon>Brucellaceae</taxon>
        <taxon>Pseudochrobactrum</taxon>
    </lineage>
</organism>
<dbReference type="InterPro" id="IPR027476">
    <property type="entry name" value="DppA_N"/>
</dbReference>
<dbReference type="CDD" id="cd08663">
    <property type="entry name" value="DAP_dppA_1"/>
    <property type="match status" value="1"/>
</dbReference>
<dbReference type="GO" id="GO:0004177">
    <property type="term" value="F:aminopeptidase activity"/>
    <property type="evidence" value="ECO:0007669"/>
    <property type="project" value="UniProtKB-KW"/>
</dbReference>
<evidence type="ECO:0000256" key="1">
    <source>
        <dbReference type="PIRSR" id="PIRSR015853-1"/>
    </source>
</evidence>
<dbReference type="PIRSF" id="PIRSF015853">
    <property type="entry name" value="Pep_DppA"/>
    <property type="match status" value="1"/>
</dbReference>
<dbReference type="GO" id="GO:0046872">
    <property type="term" value="F:metal ion binding"/>
    <property type="evidence" value="ECO:0007669"/>
    <property type="project" value="UniProtKB-KW"/>
</dbReference>
<keyword evidence="2" id="KW-0862">Zinc</keyword>
<dbReference type="Gene3D" id="3.30.1360.130">
    <property type="entry name" value="Dipeptide transport protein"/>
    <property type="match status" value="1"/>
</dbReference>
<feature type="binding site" evidence="2">
    <location>
        <position position="134"/>
    </location>
    <ligand>
        <name>Zn(2+)</name>
        <dbReference type="ChEBI" id="CHEBI:29105"/>
        <label>2</label>
    </ligand>
</feature>
<evidence type="ECO:0000256" key="2">
    <source>
        <dbReference type="PIRSR" id="PIRSR015853-2"/>
    </source>
</evidence>
<keyword evidence="3" id="KW-0031">Aminopeptidase</keyword>
<dbReference type="Gene3D" id="3.40.50.10780">
    <property type="entry name" value="Dipeptide transport protein"/>
    <property type="match status" value="1"/>
</dbReference>
<feature type="binding site" evidence="2">
    <location>
        <position position="10"/>
    </location>
    <ligand>
        <name>Zn(2+)</name>
        <dbReference type="ChEBI" id="CHEBI:29105"/>
        <label>1</label>
    </ligand>
</feature>
<reference evidence="3 4" key="1">
    <citation type="submission" date="2018-06" db="EMBL/GenBank/DDBJ databases">
        <title>Genomic Encyclopedia of Type Strains, Phase IV (KMG-IV): sequencing the most valuable type-strain genomes for metagenomic binning, comparative biology and taxonomic classification.</title>
        <authorList>
            <person name="Goeker M."/>
        </authorList>
    </citation>
    <scope>NUCLEOTIDE SEQUENCE [LARGE SCALE GENOMIC DNA]</scope>
    <source>
        <strain evidence="3 4">DSM 25619</strain>
    </source>
</reference>
<evidence type="ECO:0000313" key="3">
    <source>
        <dbReference type="EMBL" id="RBO97471.1"/>
    </source>
</evidence>
<dbReference type="SUPFAM" id="SSF63992">
    <property type="entry name" value="Dipeptide transport protein"/>
    <property type="match status" value="1"/>
</dbReference>
<evidence type="ECO:0000313" key="4">
    <source>
        <dbReference type="Proteomes" id="UP000252893"/>
    </source>
</evidence>
<dbReference type="Pfam" id="PF04951">
    <property type="entry name" value="Peptidase_M55"/>
    <property type="match status" value="1"/>
</dbReference>
<keyword evidence="4" id="KW-1185">Reference proteome</keyword>